<gene>
    <name evidence="2" type="ORF">D1006_31965</name>
</gene>
<reference evidence="2 3" key="1">
    <citation type="submission" date="2018-08" db="EMBL/GenBank/DDBJ databases">
        <title>Mountain-cultivated ginseng endophyte, Burkholderia stabilis and its activity against ginseng root rot disease.</title>
        <authorList>
            <person name="Tapan Kumar M."/>
            <person name="Bae H."/>
            <person name="Shanmugam G."/>
            <person name="Jeon J."/>
        </authorList>
    </citation>
    <scope>NUCLEOTIDE SEQUENCE [LARGE SCALE GENOMIC DNA]</scope>
    <source>
        <strain evidence="2 3">EB159</strain>
    </source>
</reference>
<dbReference type="Proteomes" id="UP000289650">
    <property type="component" value="Unassembled WGS sequence"/>
</dbReference>
<dbReference type="EMBL" id="QWEX01000002">
    <property type="protein sequence ID" value="RXV69646.1"/>
    <property type="molecule type" value="Genomic_DNA"/>
</dbReference>
<dbReference type="AlphaFoldDB" id="A0A4Q2AI09"/>
<sequence length="93" mass="9909">MKFIACPSTIDDPLAARPIVARCGCSGPDAGQGCTRRAPPAGMRENNRRAGLGGPSALDTRTMRTTLEYGCGRPVCLPFRMRGFRPAGTRGTR</sequence>
<evidence type="ECO:0000313" key="3">
    <source>
        <dbReference type="Proteomes" id="UP000289650"/>
    </source>
</evidence>
<comment type="caution">
    <text evidence="2">The sequence shown here is derived from an EMBL/GenBank/DDBJ whole genome shotgun (WGS) entry which is preliminary data.</text>
</comment>
<protein>
    <submittedName>
        <fullName evidence="2">Uncharacterized protein</fullName>
    </submittedName>
</protein>
<organism evidence="2 3">
    <name type="scientific">Burkholderia stabilis</name>
    <dbReference type="NCBI Taxonomy" id="95485"/>
    <lineage>
        <taxon>Bacteria</taxon>
        <taxon>Pseudomonadati</taxon>
        <taxon>Pseudomonadota</taxon>
        <taxon>Betaproteobacteria</taxon>
        <taxon>Burkholderiales</taxon>
        <taxon>Burkholderiaceae</taxon>
        <taxon>Burkholderia</taxon>
        <taxon>Burkholderia cepacia complex</taxon>
    </lineage>
</organism>
<feature type="region of interest" description="Disordered" evidence="1">
    <location>
        <begin position="29"/>
        <end position="58"/>
    </location>
</feature>
<name>A0A4Q2AI09_9BURK</name>
<proteinExistence type="predicted"/>
<accession>A0A4Q2AI09</accession>
<evidence type="ECO:0000313" key="2">
    <source>
        <dbReference type="EMBL" id="RXV69646.1"/>
    </source>
</evidence>
<evidence type="ECO:0000256" key="1">
    <source>
        <dbReference type="SAM" id="MobiDB-lite"/>
    </source>
</evidence>